<reference evidence="16 17" key="1">
    <citation type="journal article" date="2017" name="Gigascience">
        <title>Genome sequence of the small brown planthopper, Laodelphax striatellus.</title>
        <authorList>
            <person name="Zhu J."/>
            <person name="Jiang F."/>
            <person name="Wang X."/>
            <person name="Yang P."/>
            <person name="Bao Y."/>
            <person name="Zhao W."/>
            <person name="Wang W."/>
            <person name="Lu H."/>
            <person name="Wang Q."/>
            <person name="Cui N."/>
            <person name="Li J."/>
            <person name="Chen X."/>
            <person name="Luo L."/>
            <person name="Yu J."/>
            <person name="Kang L."/>
            <person name="Cui F."/>
        </authorList>
    </citation>
    <scope>NUCLEOTIDE SEQUENCE [LARGE SCALE GENOMIC DNA]</scope>
    <source>
        <strain evidence="16">Lst14</strain>
    </source>
</reference>
<dbReference type="GO" id="GO:0140078">
    <property type="term" value="F:class I DNA-(apurinic or apyrimidinic site) endonuclease activity"/>
    <property type="evidence" value="ECO:0007669"/>
    <property type="project" value="UniProtKB-EC"/>
</dbReference>
<keyword evidence="13" id="KW-0496">Mitochondrion</keyword>
<dbReference type="GO" id="GO:0003677">
    <property type="term" value="F:DNA binding"/>
    <property type="evidence" value="ECO:0007669"/>
    <property type="project" value="UniProtKB-UniRule"/>
</dbReference>
<dbReference type="Gene3D" id="1.10.340.30">
    <property type="entry name" value="Hypothetical protein, domain 2"/>
    <property type="match status" value="1"/>
</dbReference>
<evidence type="ECO:0000313" key="17">
    <source>
        <dbReference type="Proteomes" id="UP000291343"/>
    </source>
</evidence>
<dbReference type="Gene3D" id="1.10.1670.10">
    <property type="entry name" value="Helix-hairpin-Helix base-excision DNA repair enzymes (C-terminal)"/>
    <property type="match status" value="1"/>
</dbReference>
<keyword evidence="13" id="KW-0539">Nucleus</keyword>
<dbReference type="GO" id="GO:0000703">
    <property type="term" value="F:oxidized pyrimidine nucleobase lesion DNA N-glycosylase activity"/>
    <property type="evidence" value="ECO:0007669"/>
    <property type="project" value="UniProtKB-UniRule"/>
</dbReference>
<evidence type="ECO:0000313" key="16">
    <source>
        <dbReference type="EMBL" id="RZF48810.1"/>
    </source>
</evidence>
<sequence length="346" mass="39063">MSRLTRSKATAPLNLSERFEFKGRSNSTSVESQSNVQKRKVDENSATEEKKPKTEEIIKRGKNVKKDKNHSKSDEAAASKAEESCATKVEDIEDCCKISSPVKNAEEKVKWFPDNWEKVLSNIREMRSSQDAPVDDMGCHKTMDPEAPPEVQRYHALVSLMLSSQTKDQTTYAAMLKLREHGLTVDNILKTSDNDLRKLINTVGFWKRKVEYIKKTSAILKERYDGDIPNTVEGLMELPGVGPKMAHLCMTTAWNKIHGIGVDTHVHRISNRLGWVQKPTKTPEATRKALESWLPPKFWFEVNHLMVGFGQQICRPIGPRCSDCLNKALCPVGRTSSGSPKRKKKS</sequence>
<keyword evidence="6" id="KW-0809">Transit peptide</keyword>
<dbReference type="GO" id="GO:0005739">
    <property type="term" value="C:mitochondrion"/>
    <property type="evidence" value="ECO:0007669"/>
    <property type="project" value="UniProtKB-SubCell"/>
</dbReference>
<organism evidence="16 17">
    <name type="scientific">Laodelphax striatellus</name>
    <name type="common">Small brown planthopper</name>
    <name type="synonym">Delphax striatella</name>
    <dbReference type="NCBI Taxonomy" id="195883"/>
    <lineage>
        <taxon>Eukaryota</taxon>
        <taxon>Metazoa</taxon>
        <taxon>Ecdysozoa</taxon>
        <taxon>Arthropoda</taxon>
        <taxon>Hexapoda</taxon>
        <taxon>Insecta</taxon>
        <taxon>Pterygota</taxon>
        <taxon>Neoptera</taxon>
        <taxon>Paraneoptera</taxon>
        <taxon>Hemiptera</taxon>
        <taxon>Auchenorrhyncha</taxon>
        <taxon>Fulgoroidea</taxon>
        <taxon>Delphacidae</taxon>
        <taxon>Criomorphinae</taxon>
        <taxon>Laodelphax</taxon>
    </lineage>
</organism>
<dbReference type="OrthoDB" id="2099276at2759"/>
<dbReference type="STRING" id="195883.A0A482XTM9"/>
<keyword evidence="7" id="KW-0408">Iron</keyword>
<dbReference type="FunFam" id="1.10.340.30:FF:000005">
    <property type="entry name" value="Endonuclease III-like protein 1"/>
    <property type="match status" value="1"/>
</dbReference>
<keyword evidence="4 13" id="KW-0227">DNA damage</keyword>
<dbReference type="Proteomes" id="UP000291343">
    <property type="component" value="Unassembled WGS sequence"/>
</dbReference>
<dbReference type="GO" id="GO:0051539">
    <property type="term" value="F:4 iron, 4 sulfur cluster binding"/>
    <property type="evidence" value="ECO:0007669"/>
    <property type="project" value="UniProtKB-KW"/>
</dbReference>
<dbReference type="PANTHER" id="PTHR43286">
    <property type="entry name" value="ENDONUCLEASE III-LIKE PROTEIN 1"/>
    <property type="match status" value="1"/>
</dbReference>
<evidence type="ECO:0000256" key="2">
    <source>
        <dbReference type="ARBA" id="ARBA00022485"/>
    </source>
</evidence>
<evidence type="ECO:0000256" key="12">
    <source>
        <dbReference type="ARBA" id="ARBA00044632"/>
    </source>
</evidence>
<dbReference type="InterPro" id="IPR000445">
    <property type="entry name" value="HhH_motif"/>
</dbReference>
<comment type="subcellular location">
    <subcellularLocation>
        <location evidence="13">Nucleus</location>
    </subcellularLocation>
    <subcellularLocation>
        <location evidence="13">Mitochondrion</location>
    </subcellularLocation>
</comment>
<comment type="similarity">
    <text evidence="1 13">Belongs to the Nth/MutY family.</text>
</comment>
<dbReference type="GO" id="GO:0006289">
    <property type="term" value="P:nucleotide-excision repair"/>
    <property type="evidence" value="ECO:0007669"/>
    <property type="project" value="TreeGrafter"/>
</dbReference>
<evidence type="ECO:0000256" key="10">
    <source>
        <dbReference type="ARBA" id="ARBA00023239"/>
    </source>
</evidence>
<evidence type="ECO:0000256" key="7">
    <source>
        <dbReference type="ARBA" id="ARBA00023004"/>
    </source>
</evidence>
<dbReference type="HAMAP" id="MF_03183">
    <property type="entry name" value="Endonuclease_III_Nth"/>
    <property type="match status" value="1"/>
</dbReference>
<evidence type="ECO:0000256" key="9">
    <source>
        <dbReference type="ARBA" id="ARBA00023204"/>
    </source>
</evidence>
<dbReference type="InterPro" id="IPR011257">
    <property type="entry name" value="DNA_glycosylase"/>
</dbReference>
<dbReference type="InterPro" id="IPR030841">
    <property type="entry name" value="NTH1"/>
</dbReference>
<dbReference type="InterPro" id="IPR004036">
    <property type="entry name" value="Endonuclease-III-like_CS2"/>
</dbReference>
<dbReference type="SMART" id="SM00478">
    <property type="entry name" value="ENDO3c"/>
    <property type="match status" value="1"/>
</dbReference>
<dbReference type="GO" id="GO:0046872">
    <property type="term" value="F:metal ion binding"/>
    <property type="evidence" value="ECO:0007669"/>
    <property type="project" value="UniProtKB-KW"/>
</dbReference>
<evidence type="ECO:0000256" key="1">
    <source>
        <dbReference type="ARBA" id="ARBA00008343"/>
    </source>
</evidence>
<dbReference type="EC" id="4.2.99.18" evidence="13"/>
<evidence type="ECO:0000256" key="14">
    <source>
        <dbReference type="SAM" id="MobiDB-lite"/>
    </source>
</evidence>
<evidence type="ECO:0000256" key="3">
    <source>
        <dbReference type="ARBA" id="ARBA00022723"/>
    </source>
</evidence>
<dbReference type="EC" id="3.2.2.-" evidence="13"/>
<feature type="region of interest" description="Disordered" evidence="14">
    <location>
        <begin position="1"/>
        <end position="84"/>
    </location>
</feature>
<dbReference type="CDD" id="cd00056">
    <property type="entry name" value="ENDO3c"/>
    <property type="match status" value="1"/>
</dbReference>
<keyword evidence="5 13" id="KW-0378">Hydrolase</keyword>
<dbReference type="GO" id="GO:0006285">
    <property type="term" value="P:base-excision repair, AP site formation"/>
    <property type="evidence" value="ECO:0007669"/>
    <property type="project" value="UniProtKB-UniRule"/>
</dbReference>
<keyword evidence="10 13" id="KW-0456">Lyase</keyword>
<keyword evidence="11 13" id="KW-0326">Glycosidase</keyword>
<evidence type="ECO:0000256" key="13">
    <source>
        <dbReference type="HAMAP-Rule" id="MF_03183"/>
    </source>
</evidence>
<dbReference type="InterPro" id="IPR003265">
    <property type="entry name" value="HhH-GPD_domain"/>
</dbReference>
<dbReference type="SUPFAM" id="SSF48150">
    <property type="entry name" value="DNA-glycosylase"/>
    <property type="match status" value="1"/>
</dbReference>
<evidence type="ECO:0000256" key="4">
    <source>
        <dbReference type="ARBA" id="ARBA00022763"/>
    </source>
</evidence>
<proteinExistence type="inferred from homology"/>
<accession>A0A482XTM9</accession>
<dbReference type="GO" id="GO:0005634">
    <property type="term" value="C:nucleus"/>
    <property type="evidence" value="ECO:0007669"/>
    <property type="project" value="UniProtKB-SubCell"/>
</dbReference>
<evidence type="ECO:0000256" key="11">
    <source>
        <dbReference type="ARBA" id="ARBA00023295"/>
    </source>
</evidence>
<protein>
    <recommendedName>
        <fullName evidence="13">Endonuclease III homolog</fullName>
        <ecNumber evidence="13">3.2.2.-</ecNumber>
        <ecNumber evidence="13">4.2.99.18</ecNumber>
    </recommendedName>
    <alternativeName>
        <fullName evidence="13">Bifunctional DNA N-glycosylase/DNA-(apurinic or apyrimidinic site) lyase</fullName>
        <shortName evidence="13">DNA glycosylase/AP lyase</shortName>
    </alternativeName>
</protein>
<comment type="caution">
    <text evidence="16">The sequence shown here is derived from an EMBL/GenBank/DDBJ whole genome shotgun (WGS) entry which is preliminary data.</text>
</comment>
<feature type="compositionally biased region" description="Basic and acidic residues" evidence="14">
    <location>
        <begin position="39"/>
        <end position="84"/>
    </location>
</feature>
<keyword evidence="2" id="KW-0004">4Fe-4S</keyword>
<evidence type="ECO:0000256" key="5">
    <source>
        <dbReference type="ARBA" id="ARBA00022801"/>
    </source>
</evidence>
<dbReference type="PANTHER" id="PTHR43286:SF1">
    <property type="entry name" value="ENDONUCLEASE III-LIKE PROTEIN 1"/>
    <property type="match status" value="1"/>
</dbReference>
<dbReference type="PROSITE" id="PS01155">
    <property type="entry name" value="ENDONUCLEASE_III_2"/>
    <property type="match status" value="1"/>
</dbReference>
<evidence type="ECO:0000259" key="15">
    <source>
        <dbReference type="SMART" id="SM00478"/>
    </source>
</evidence>
<comment type="function">
    <text evidence="13">Bifunctional DNA N-glycosylase with associated apurinic/apyrimidinic (AP) lyase function that catalyzes the first step in base excision repair (BER), the primary repair pathway for the repair of oxidative DNA damage. The DNA N-glycosylase activity releases the damaged DNA base from DNA by cleaving the N-glycosidic bond, leaving an AP site. The AP lyase activity cleaves the phosphodiester bond 3' to the AP site by a beta-elimination. Primarily recognizes and repairs oxidative base damage of pyrimidines.</text>
</comment>
<dbReference type="EMBL" id="QKKF02000897">
    <property type="protein sequence ID" value="RZF48810.1"/>
    <property type="molecule type" value="Genomic_DNA"/>
</dbReference>
<dbReference type="Pfam" id="PF00730">
    <property type="entry name" value="HhH-GPD"/>
    <property type="match status" value="1"/>
</dbReference>
<feature type="domain" description="HhH-GPD" evidence="15">
    <location>
        <begin position="162"/>
        <end position="312"/>
    </location>
</feature>
<name>A0A482XTM9_LAOST</name>
<evidence type="ECO:0000256" key="6">
    <source>
        <dbReference type="ARBA" id="ARBA00022946"/>
    </source>
</evidence>
<keyword evidence="3" id="KW-0479">Metal-binding</keyword>
<dbReference type="FunFam" id="1.10.1670.10:FF:000003">
    <property type="entry name" value="Endonuclease III homolog"/>
    <property type="match status" value="1"/>
</dbReference>
<keyword evidence="9 13" id="KW-0234">DNA repair</keyword>
<comment type="caution">
    <text evidence="13">Lacks conserved residue(s) required for the propagation of feature annotation.</text>
</comment>
<gene>
    <name evidence="13" type="primary">NTH1</name>
    <name evidence="16" type="ORF">LSTR_LSTR003190</name>
</gene>
<feature type="compositionally biased region" description="Polar residues" evidence="14">
    <location>
        <begin position="24"/>
        <end position="36"/>
    </location>
</feature>
<dbReference type="InParanoid" id="A0A482XTM9"/>
<dbReference type="Pfam" id="PF00633">
    <property type="entry name" value="HHH"/>
    <property type="match status" value="1"/>
</dbReference>
<evidence type="ECO:0000256" key="8">
    <source>
        <dbReference type="ARBA" id="ARBA00023014"/>
    </source>
</evidence>
<comment type="catalytic activity">
    <reaction evidence="12 13">
        <text>2'-deoxyribonucleotide-(2'-deoxyribose 5'-phosphate)-2'-deoxyribonucleotide-DNA = a 3'-end 2'-deoxyribonucleotide-(2,3-dehydro-2,3-deoxyribose 5'-phosphate)-DNA + a 5'-end 5'-phospho-2'-deoxyribonucleoside-DNA + H(+)</text>
        <dbReference type="Rhea" id="RHEA:66592"/>
        <dbReference type="Rhea" id="RHEA-COMP:13180"/>
        <dbReference type="Rhea" id="RHEA-COMP:16897"/>
        <dbReference type="Rhea" id="RHEA-COMP:17067"/>
        <dbReference type="ChEBI" id="CHEBI:15378"/>
        <dbReference type="ChEBI" id="CHEBI:136412"/>
        <dbReference type="ChEBI" id="CHEBI:157695"/>
        <dbReference type="ChEBI" id="CHEBI:167181"/>
        <dbReference type="EC" id="4.2.99.18"/>
    </reaction>
</comment>
<dbReference type="FunCoup" id="A0A482XTM9">
    <property type="interactions" value="1085"/>
</dbReference>
<keyword evidence="17" id="KW-1185">Reference proteome</keyword>
<keyword evidence="8" id="KW-0411">Iron-sulfur</keyword>
<dbReference type="AlphaFoldDB" id="A0A482XTM9"/>
<dbReference type="SMR" id="A0A482XTM9"/>
<dbReference type="InterPro" id="IPR023170">
    <property type="entry name" value="HhH_base_excis_C"/>
</dbReference>